<organism evidence="2 3">
    <name type="scientific">Setaria viridis</name>
    <name type="common">Green bristlegrass</name>
    <name type="synonym">Setaria italica subsp. viridis</name>
    <dbReference type="NCBI Taxonomy" id="4556"/>
    <lineage>
        <taxon>Eukaryota</taxon>
        <taxon>Viridiplantae</taxon>
        <taxon>Streptophyta</taxon>
        <taxon>Embryophyta</taxon>
        <taxon>Tracheophyta</taxon>
        <taxon>Spermatophyta</taxon>
        <taxon>Magnoliopsida</taxon>
        <taxon>Liliopsida</taxon>
        <taxon>Poales</taxon>
        <taxon>Poaceae</taxon>
        <taxon>PACMAD clade</taxon>
        <taxon>Panicoideae</taxon>
        <taxon>Panicodae</taxon>
        <taxon>Paniceae</taxon>
        <taxon>Cenchrinae</taxon>
        <taxon>Setaria</taxon>
    </lineage>
</organism>
<feature type="compositionally biased region" description="Basic and acidic residues" evidence="1">
    <location>
        <begin position="1"/>
        <end position="20"/>
    </location>
</feature>
<feature type="region of interest" description="Disordered" evidence="1">
    <location>
        <begin position="1"/>
        <end position="48"/>
    </location>
</feature>
<sequence>MPDSGGEGHEREVVEQRSGEEESAGGGSGRENNGRRSGNGGGEWFQYSRASRCSTAPILRNDINRQTEDGRVRSGRHITQVQNGDMMEIDSEGRMGIPSSSTEKRRRCCHELAGHKNGSEKKMWRCITVRKSMFEGPPLEIDSDVKAGH</sequence>
<protein>
    <submittedName>
        <fullName evidence="2">Uncharacterized protein</fullName>
    </submittedName>
</protein>
<accession>A0A4U6VEB3</accession>
<evidence type="ECO:0000313" key="2">
    <source>
        <dbReference type="EMBL" id="TKW26694.1"/>
    </source>
</evidence>
<dbReference type="EMBL" id="CM016554">
    <property type="protein sequence ID" value="TKW26694.1"/>
    <property type="molecule type" value="Genomic_DNA"/>
</dbReference>
<dbReference type="AlphaFoldDB" id="A0A4U6VEB3"/>
<keyword evidence="3" id="KW-1185">Reference proteome</keyword>
<evidence type="ECO:0000313" key="3">
    <source>
        <dbReference type="Proteomes" id="UP000298652"/>
    </source>
</evidence>
<evidence type="ECO:0000256" key="1">
    <source>
        <dbReference type="SAM" id="MobiDB-lite"/>
    </source>
</evidence>
<feature type="region of interest" description="Disordered" evidence="1">
    <location>
        <begin position="84"/>
        <end position="105"/>
    </location>
</feature>
<proteinExistence type="predicted"/>
<gene>
    <name evidence="2" type="ORF">SEVIR_3G207100v2</name>
</gene>
<name>A0A4U6VEB3_SETVI</name>
<reference evidence="2" key="1">
    <citation type="submission" date="2019-03" db="EMBL/GenBank/DDBJ databases">
        <title>WGS assembly of Setaria viridis.</title>
        <authorList>
            <person name="Huang P."/>
            <person name="Jenkins J."/>
            <person name="Grimwood J."/>
            <person name="Barry K."/>
            <person name="Healey A."/>
            <person name="Mamidi S."/>
            <person name="Sreedasyam A."/>
            <person name="Shu S."/>
            <person name="Feldman M."/>
            <person name="Wu J."/>
            <person name="Yu Y."/>
            <person name="Chen C."/>
            <person name="Johnson J."/>
            <person name="Rokhsar D."/>
            <person name="Baxter I."/>
            <person name="Schmutz J."/>
            <person name="Brutnell T."/>
            <person name="Kellogg E."/>
        </authorList>
    </citation>
    <scope>NUCLEOTIDE SEQUENCE [LARGE SCALE GENOMIC DNA]</scope>
</reference>
<dbReference type="Proteomes" id="UP000298652">
    <property type="component" value="Chromosome 3"/>
</dbReference>
<dbReference type="Gramene" id="TKW26694">
    <property type="protein sequence ID" value="TKW26694"/>
    <property type="gene ID" value="SEVIR_3G207100v2"/>
</dbReference>